<comment type="caution">
    <text evidence="1">The sequence shown here is derived from an EMBL/GenBank/DDBJ whole genome shotgun (WGS) entry which is preliminary data.</text>
</comment>
<dbReference type="EMBL" id="RQHF01000027">
    <property type="protein sequence ID" value="TGM53743.1"/>
    <property type="molecule type" value="Genomic_DNA"/>
</dbReference>
<evidence type="ECO:0000313" key="2">
    <source>
        <dbReference type="Proteomes" id="UP000298112"/>
    </source>
</evidence>
<dbReference type="InterPro" id="IPR029470">
    <property type="entry name" value="PDDEXK_4"/>
</dbReference>
<gene>
    <name evidence="1" type="ORF">EHQ95_10585</name>
</gene>
<dbReference type="Pfam" id="PF14281">
    <property type="entry name" value="PDDEXK_4"/>
    <property type="match status" value="1"/>
</dbReference>
<reference evidence="2" key="1">
    <citation type="journal article" date="2019" name="PLoS Negl. Trop. Dis.">
        <title>Revisiting the worldwide diversity of Leptospira species in the environment.</title>
        <authorList>
            <person name="Vincent A.T."/>
            <person name="Schiettekatte O."/>
            <person name="Bourhy P."/>
            <person name="Veyrier F.J."/>
            <person name="Picardeau M."/>
        </authorList>
    </citation>
    <scope>NUCLEOTIDE SEQUENCE [LARGE SCALE GENOMIC DNA]</scope>
    <source>
        <strain evidence="2">201601955</strain>
    </source>
</reference>
<evidence type="ECO:0008006" key="3">
    <source>
        <dbReference type="Google" id="ProtNLM"/>
    </source>
</evidence>
<name>A0ABY2NNB1_9LEPT</name>
<accession>A0ABY2NNB1</accession>
<keyword evidence="2" id="KW-1185">Reference proteome</keyword>
<organism evidence="1 2">
    <name type="scientific">Leptospira vanthielii</name>
    <dbReference type="NCBI Taxonomy" id="293085"/>
    <lineage>
        <taxon>Bacteria</taxon>
        <taxon>Pseudomonadati</taxon>
        <taxon>Spirochaetota</taxon>
        <taxon>Spirochaetia</taxon>
        <taxon>Leptospirales</taxon>
        <taxon>Leptospiraceae</taxon>
        <taxon>Leptospira</taxon>
    </lineage>
</organism>
<dbReference type="Proteomes" id="UP000298112">
    <property type="component" value="Unassembled WGS sequence"/>
</dbReference>
<sequence length="398" mass="47519">MITNLKNIESLLYDDIDFQELRKFSKKKEKSIFHIICKEYDELTFSRTLKFFLDPNEEHNLQEYFLKQFLHSLVKNNSETLKTQNINRIEFDLIDLKTAKVFREYTIGDFGRLDIFIEIAGVLRIIIECKMYSFEGDEQTKRYDDWARETDDPKIKTIKCDLSPDGHSPASPHFLPLSYNEIYDMFEDESIIKELSLDKQFLLKNFKQWLLDYMEQKQEIIDKCRKIYSKYKVEFDLIFSVMPTLKSFYSSVRDKINSKYSSDYLAHSGSYWMSLSPKNWLAIEKLKESQKATILRFEIDSYGEKQYLNLVSPQSGNLHDLILKTYKKTLQNETKFESYKDWGKKFYPLELNESFNPENIVNEWEKNIEEYAEKSIKYMKTIEASFDITEIIKILNNT</sequence>
<evidence type="ECO:0000313" key="1">
    <source>
        <dbReference type="EMBL" id="TGM53743.1"/>
    </source>
</evidence>
<dbReference type="RefSeq" id="WP_135659007.1">
    <property type="nucleotide sequence ID" value="NZ_RQHF01000027.1"/>
</dbReference>
<proteinExistence type="predicted"/>
<protein>
    <recommendedName>
        <fullName evidence="3">PD-(D/E)XK nuclease family protein</fullName>
    </recommendedName>
</protein>